<dbReference type="GO" id="GO:0003723">
    <property type="term" value="F:RNA binding"/>
    <property type="evidence" value="ECO:0007669"/>
    <property type="project" value="InterPro"/>
</dbReference>
<accession>A0A915EV88</accession>
<evidence type="ECO:0000313" key="3">
    <source>
        <dbReference type="Proteomes" id="UP000887574"/>
    </source>
</evidence>
<feature type="region of interest" description="Disordered" evidence="1">
    <location>
        <begin position="87"/>
        <end position="106"/>
    </location>
</feature>
<dbReference type="InterPro" id="IPR036612">
    <property type="entry name" value="KH_dom_type_1_sf"/>
</dbReference>
<evidence type="ECO:0000259" key="2">
    <source>
        <dbReference type="Pfam" id="PF00013"/>
    </source>
</evidence>
<dbReference type="Pfam" id="PF00013">
    <property type="entry name" value="KH_1"/>
    <property type="match status" value="1"/>
</dbReference>
<dbReference type="SUPFAM" id="SSF54791">
    <property type="entry name" value="Eukaryotic type KH-domain (KH-domain type I)"/>
    <property type="match status" value="1"/>
</dbReference>
<feature type="domain" description="K Homology" evidence="2">
    <location>
        <begin position="123"/>
        <end position="158"/>
    </location>
</feature>
<dbReference type="WBParaSite" id="jg9361">
    <property type="protein sequence ID" value="jg9361"/>
    <property type="gene ID" value="jg9361"/>
</dbReference>
<protein>
    <submittedName>
        <fullName evidence="4">K Homology domain-containing protein</fullName>
    </submittedName>
</protein>
<name>A0A915EV88_9BILA</name>
<sequence>MSAFVKTARRLLQLSNQQRIFSMNPLNAEVYELKGQIFRRNVPLEQINQLSAPSTSENIITADFADDADQEGCSVVIESTKDEILNEHSSVSDEESGQESAEPEKDTTTFIKYDSAKNCYHTSFQVPVSQVGSLIGFKGSNKQKLEKATNCKLVIDKSTGNIGKNKQQFAWYFLI</sequence>
<dbReference type="AlphaFoldDB" id="A0A915EV88"/>
<dbReference type="Proteomes" id="UP000887574">
    <property type="component" value="Unplaced"/>
</dbReference>
<reference evidence="4" key="1">
    <citation type="submission" date="2022-11" db="UniProtKB">
        <authorList>
            <consortium name="WormBaseParasite"/>
        </authorList>
    </citation>
    <scope>IDENTIFICATION</scope>
</reference>
<evidence type="ECO:0000256" key="1">
    <source>
        <dbReference type="SAM" id="MobiDB-lite"/>
    </source>
</evidence>
<proteinExistence type="predicted"/>
<keyword evidence="3" id="KW-1185">Reference proteome</keyword>
<organism evidence="3 4">
    <name type="scientific">Ditylenchus dipsaci</name>
    <dbReference type="NCBI Taxonomy" id="166011"/>
    <lineage>
        <taxon>Eukaryota</taxon>
        <taxon>Metazoa</taxon>
        <taxon>Ecdysozoa</taxon>
        <taxon>Nematoda</taxon>
        <taxon>Chromadorea</taxon>
        <taxon>Rhabditida</taxon>
        <taxon>Tylenchina</taxon>
        <taxon>Tylenchomorpha</taxon>
        <taxon>Sphaerularioidea</taxon>
        <taxon>Anguinidae</taxon>
        <taxon>Anguininae</taxon>
        <taxon>Ditylenchus</taxon>
    </lineage>
</organism>
<dbReference type="Gene3D" id="3.30.1370.10">
    <property type="entry name" value="K Homology domain, type 1"/>
    <property type="match status" value="1"/>
</dbReference>
<dbReference type="InterPro" id="IPR004088">
    <property type="entry name" value="KH_dom_type_1"/>
</dbReference>
<evidence type="ECO:0000313" key="4">
    <source>
        <dbReference type="WBParaSite" id="jg9361"/>
    </source>
</evidence>